<keyword evidence="2" id="KW-0602">Photosynthesis</keyword>
<evidence type="ECO:0000256" key="3">
    <source>
        <dbReference type="ARBA" id="ARBA00022692"/>
    </source>
</evidence>
<evidence type="ECO:0000256" key="5">
    <source>
        <dbReference type="ARBA" id="ARBA00023078"/>
    </source>
</evidence>
<dbReference type="Proteomes" id="UP001141806">
    <property type="component" value="Unassembled WGS sequence"/>
</dbReference>
<dbReference type="GO" id="GO:0009523">
    <property type="term" value="C:photosystem II"/>
    <property type="evidence" value="ECO:0007669"/>
    <property type="project" value="UniProtKB-KW"/>
</dbReference>
<dbReference type="InterPro" id="IPR038760">
    <property type="entry name" value="PsbY_plant"/>
</dbReference>
<evidence type="ECO:0000256" key="2">
    <source>
        <dbReference type="ARBA" id="ARBA00022531"/>
    </source>
</evidence>
<dbReference type="GO" id="GO:0030145">
    <property type="term" value="F:manganese ion binding"/>
    <property type="evidence" value="ECO:0007669"/>
    <property type="project" value="InterPro"/>
</dbReference>
<dbReference type="GO" id="GO:0045454">
    <property type="term" value="P:cell redox homeostasis"/>
    <property type="evidence" value="ECO:0007669"/>
    <property type="project" value="TreeGrafter"/>
</dbReference>
<dbReference type="OrthoDB" id="2016024at2759"/>
<dbReference type="GO" id="GO:0015979">
    <property type="term" value="P:photosynthesis"/>
    <property type="evidence" value="ECO:0007669"/>
    <property type="project" value="UniProtKB-KW"/>
</dbReference>
<dbReference type="PANTHER" id="PTHR34790">
    <property type="entry name" value="PHOTOSYSTEM II CORE COMPLEX PROTEINS PSBY, CHLOROPLASTIC"/>
    <property type="match status" value="1"/>
</dbReference>
<accession>A0A9Q0H1J1</accession>
<proteinExistence type="predicted"/>
<dbReference type="Pfam" id="PF06298">
    <property type="entry name" value="PsbY"/>
    <property type="match status" value="1"/>
</dbReference>
<keyword evidence="4 8" id="KW-1133">Transmembrane helix</keyword>
<dbReference type="InterPro" id="IPR009388">
    <property type="entry name" value="PSII_PsbY"/>
</dbReference>
<evidence type="ECO:0000313" key="9">
    <source>
        <dbReference type="EMBL" id="KAJ4956951.1"/>
    </source>
</evidence>
<dbReference type="GO" id="GO:0009534">
    <property type="term" value="C:chloroplast thylakoid"/>
    <property type="evidence" value="ECO:0007669"/>
    <property type="project" value="TreeGrafter"/>
</dbReference>
<evidence type="ECO:0000256" key="1">
    <source>
        <dbReference type="ARBA" id="ARBA00004370"/>
    </source>
</evidence>
<keyword evidence="6 8" id="KW-0472">Membrane</keyword>
<gene>
    <name evidence="9" type="ORF">NE237_013734</name>
</gene>
<keyword evidence="5" id="KW-0793">Thylakoid</keyword>
<protein>
    <submittedName>
        <fullName evidence="9">Uncharacterized protein</fullName>
    </submittedName>
</protein>
<dbReference type="AlphaFoldDB" id="A0A9Q0H1J1"/>
<sequence>MAMFNAKCLSINSPNNLNPSKQSFKPISLLSLQNLPKGLTISKASTENSNFSPSLAGTAIAGAVLSTLSSCDIAEGANHGLALLLPIIPAIAWVLFNILQPALNWINQMQSSKGIIVGLSVGDCGTGLCGSLDFESLAHSSFVAETVMGEDVFGDDFQLLDENFAERFYVIFKFTFLPSILGLKTMCNLSCAKHNQKMIFGQKLKRALNIFLNLSLFLFFLFINNIKKSYQTPSKTKICPKNKNKNDIKHSLSF</sequence>
<name>A0A9Q0H1J1_9MAGN</name>
<evidence type="ECO:0000256" key="6">
    <source>
        <dbReference type="ARBA" id="ARBA00023136"/>
    </source>
</evidence>
<comment type="caution">
    <text evidence="9">The sequence shown here is derived from an EMBL/GenBank/DDBJ whole genome shotgun (WGS) entry which is preliminary data.</text>
</comment>
<organism evidence="9 10">
    <name type="scientific">Protea cynaroides</name>
    <dbReference type="NCBI Taxonomy" id="273540"/>
    <lineage>
        <taxon>Eukaryota</taxon>
        <taxon>Viridiplantae</taxon>
        <taxon>Streptophyta</taxon>
        <taxon>Embryophyta</taxon>
        <taxon>Tracheophyta</taxon>
        <taxon>Spermatophyta</taxon>
        <taxon>Magnoliopsida</taxon>
        <taxon>Proteales</taxon>
        <taxon>Proteaceae</taxon>
        <taxon>Protea</taxon>
    </lineage>
</organism>
<dbReference type="PANTHER" id="PTHR34790:SF1">
    <property type="entry name" value="PHOTOSYSTEM II CORE COMPLEX PROTEINS PSBY, CHLOROPLASTIC"/>
    <property type="match status" value="1"/>
</dbReference>
<feature type="transmembrane region" description="Helical" evidence="8">
    <location>
        <begin position="207"/>
        <end position="226"/>
    </location>
</feature>
<keyword evidence="10" id="KW-1185">Reference proteome</keyword>
<evidence type="ECO:0000256" key="7">
    <source>
        <dbReference type="ARBA" id="ARBA00023276"/>
    </source>
</evidence>
<evidence type="ECO:0000256" key="4">
    <source>
        <dbReference type="ARBA" id="ARBA00022989"/>
    </source>
</evidence>
<comment type="subcellular location">
    <subcellularLocation>
        <location evidence="1">Membrane</location>
    </subcellularLocation>
</comment>
<evidence type="ECO:0000256" key="8">
    <source>
        <dbReference type="SAM" id="Phobius"/>
    </source>
</evidence>
<evidence type="ECO:0000313" key="10">
    <source>
        <dbReference type="Proteomes" id="UP001141806"/>
    </source>
</evidence>
<keyword evidence="7" id="KW-0604">Photosystem II</keyword>
<dbReference type="EMBL" id="JAMYWD010000011">
    <property type="protein sequence ID" value="KAJ4956951.1"/>
    <property type="molecule type" value="Genomic_DNA"/>
</dbReference>
<keyword evidence="3 8" id="KW-0812">Transmembrane</keyword>
<reference evidence="9" key="1">
    <citation type="journal article" date="2023" name="Plant J.">
        <title>The genome of the king protea, Protea cynaroides.</title>
        <authorList>
            <person name="Chang J."/>
            <person name="Duong T.A."/>
            <person name="Schoeman C."/>
            <person name="Ma X."/>
            <person name="Roodt D."/>
            <person name="Barker N."/>
            <person name="Li Z."/>
            <person name="Van de Peer Y."/>
            <person name="Mizrachi E."/>
        </authorList>
    </citation>
    <scope>NUCLEOTIDE SEQUENCE</scope>
    <source>
        <tissue evidence="9">Young leaves</tissue>
    </source>
</reference>